<dbReference type="InterPro" id="IPR050920">
    <property type="entry name" value="Nematode_rcpt-like_delta"/>
</dbReference>
<evidence type="ECO:0000313" key="9">
    <source>
        <dbReference type="Proteomes" id="UP001432322"/>
    </source>
</evidence>
<evidence type="ECO:0000256" key="6">
    <source>
        <dbReference type="SAM" id="Phobius"/>
    </source>
</evidence>
<evidence type="ECO:0000256" key="2">
    <source>
        <dbReference type="ARBA" id="ARBA00009166"/>
    </source>
</evidence>
<dbReference type="GO" id="GO:0016020">
    <property type="term" value="C:membrane"/>
    <property type="evidence" value="ECO:0007669"/>
    <property type="project" value="UniProtKB-SubCell"/>
</dbReference>
<evidence type="ECO:0000259" key="7">
    <source>
        <dbReference type="PROSITE" id="PS50262"/>
    </source>
</evidence>
<feature type="non-terminal residue" evidence="8">
    <location>
        <position position="150"/>
    </location>
</feature>
<proteinExistence type="inferred from homology"/>
<feature type="transmembrane region" description="Helical" evidence="6">
    <location>
        <begin position="12"/>
        <end position="30"/>
    </location>
</feature>
<dbReference type="EMBL" id="BTSY01000004">
    <property type="protein sequence ID" value="GMT22384.1"/>
    <property type="molecule type" value="Genomic_DNA"/>
</dbReference>
<reference evidence="8" key="1">
    <citation type="submission" date="2023-10" db="EMBL/GenBank/DDBJ databases">
        <title>Genome assembly of Pristionchus species.</title>
        <authorList>
            <person name="Yoshida K."/>
            <person name="Sommer R.J."/>
        </authorList>
    </citation>
    <scope>NUCLEOTIDE SEQUENCE</scope>
    <source>
        <strain evidence="8">RS5133</strain>
    </source>
</reference>
<keyword evidence="9" id="KW-1185">Reference proteome</keyword>
<feature type="domain" description="G-protein coupled receptors family 1 profile" evidence="7">
    <location>
        <begin position="19"/>
        <end position="150"/>
    </location>
</feature>
<dbReference type="PANTHER" id="PTHR22945">
    <property type="entry name" value="SERPENTINE RECEPTOR, CLASS D DELTA"/>
    <property type="match status" value="1"/>
</dbReference>
<name>A0AAV5VS41_9BILA</name>
<dbReference type="Proteomes" id="UP001432322">
    <property type="component" value="Unassembled WGS sequence"/>
</dbReference>
<organism evidence="8 9">
    <name type="scientific">Pristionchus fissidentatus</name>
    <dbReference type="NCBI Taxonomy" id="1538716"/>
    <lineage>
        <taxon>Eukaryota</taxon>
        <taxon>Metazoa</taxon>
        <taxon>Ecdysozoa</taxon>
        <taxon>Nematoda</taxon>
        <taxon>Chromadorea</taxon>
        <taxon>Rhabditida</taxon>
        <taxon>Rhabditina</taxon>
        <taxon>Diplogasteromorpha</taxon>
        <taxon>Diplogasteroidea</taxon>
        <taxon>Neodiplogasteridae</taxon>
        <taxon>Pristionchus</taxon>
    </lineage>
</organism>
<comment type="similarity">
    <text evidence="2">Belongs to the nematode receptor-like protein srd family.</text>
</comment>
<dbReference type="PROSITE" id="PS50262">
    <property type="entry name" value="G_PROTEIN_RECEP_F1_2"/>
    <property type="match status" value="1"/>
</dbReference>
<evidence type="ECO:0000256" key="1">
    <source>
        <dbReference type="ARBA" id="ARBA00004141"/>
    </source>
</evidence>
<dbReference type="Pfam" id="PF10317">
    <property type="entry name" value="7TM_GPCR_Srd"/>
    <property type="match status" value="1"/>
</dbReference>
<dbReference type="InterPro" id="IPR017452">
    <property type="entry name" value="GPCR_Rhodpsn_7TM"/>
</dbReference>
<keyword evidence="4 6" id="KW-1133">Transmembrane helix</keyword>
<evidence type="ECO:0000256" key="5">
    <source>
        <dbReference type="ARBA" id="ARBA00023136"/>
    </source>
</evidence>
<sequence>MTPFLNVLDVLLGLFGIPGNMLLIVAILFSRDGSLKAYSLILFYSAFFDLIEVIAEVMGMTRMMANFPYLVYIFEGFCTHVNTFTCKLAMQIELHFMFISMLLIAVSFWYRNTVLSGRYPSWLNVQLVICAVLTPMLSSTVSYFQIIDSV</sequence>
<feature type="transmembrane region" description="Helical" evidence="6">
    <location>
        <begin position="122"/>
        <end position="144"/>
    </location>
</feature>
<evidence type="ECO:0000313" key="8">
    <source>
        <dbReference type="EMBL" id="GMT22384.1"/>
    </source>
</evidence>
<keyword evidence="5 6" id="KW-0472">Membrane</keyword>
<comment type="caution">
    <text evidence="8">The sequence shown here is derived from an EMBL/GenBank/DDBJ whole genome shotgun (WGS) entry which is preliminary data.</text>
</comment>
<gene>
    <name evidence="8" type="ORF">PFISCL1PPCAC_13681</name>
</gene>
<comment type="subcellular location">
    <subcellularLocation>
        <location evidence="1">Membrane</location>
        <topology evidence="1">Multi-pass membrane protein</topology>
    </subcellularLocation>
</comment>
<dbReference type="AlphaFoldDB" id="A0AAV5VS41"/>
<dbReference type="PANTHER" id="PTHR22945:SF40">
    <property type="entry name" value="SERPENTINE RECEPTOR, CLASS D (DELTA)-RELATED"/>
    <property type="match status" value="1"/>
</dbReference>
<feature type="transmembrane region" description="Helical" evidence="6">
    <location>
        <begin position="92"/>
        <end position="110"/>
    </location>
</feature>
<dbReference type="InterPro" id="IPR019421">
    <property type="entry name" value="7TM_GPCR_serpentine_rcpt_Srd"/>
</dbReference>
<evidence type="ECO:0000256" key="3">
    <source>
        <dbReference type="ARBA" id="ARBA00022692"/>
    </source>
</evidence>
<evidence type="ECO:0000256" key="4">
    <source>
        <dbReference type="ARBA" id="ARBA00022989"/>
    </source>
</evidence>
<keyword evidence="3 6" id="KW-0812">Transmembrane</keyword>
<accession>A0AAV5VS41</accession>
<feature type="transmembrane region" description="Helical" evidence="6">
    <location>
        <begin position="37"/>
        <end position="55"/>
    </location>
</feature>
<protein>
    <recommendedName>
        <fullName evidence="7">G-protein coupled receptors family 1 profile domain-containing protein</fullName>
    </recommendedName>
</protein>